<protein>
    <submittedName>
        <fullName evidence="2">TBC domain containing protein</fullName>
    </submittedName>
</protein>
<dbReference type="RefSeq" id="XP_068367232.1">
    <property type="nucleotide sequence ID" value="XM_068491094.1"/>
</dbReference>
<dbReference type="Gene3D" id="1.10.8.270">
    <property type="entry name" value="putative rabgap domain of human tbc1 domain family member 14 like domains"/>
    <property type="match status" value="1"/>
</dbReference>
<dbReference type="PANTHER" id="PTHR47219">
    <property type="entry name" value="RAB GTPASE-ACTIVATING PROTEIN 1-LIKE"/>
    <property type="match status" value="1"/>
</dbReference>
<sequence>MKKLDYLGFPTQMTDESVIHIAKVVIPRRIKQETIWFDYVKSINGTENLNLKSKHFKKLVRAGIPDSERSHIWCKILGVFDKMNDNPGYYVNSLRNSSAIDPEIMEQIMLDVPRTFDGAISFSSGAVLNILKVFALSCPEIGYCQSISFLAAIVLSVIHAEEPSFWALRLMIENYFPREYYAPSMFDFTVDLTLVKLLISERSPELNRAVKSLNYDWIQCASGWLLTAFSNSFPIATVLRIWDSFLLEGPKIVFRVIVAFLRMNEHEIKSCDDQNLLPKLIKRLEVNTVDQDKLMSTAFSIKMFSREHLKELREASKKSIVENGLGSQPKMKACLQSMFGQLNM</sequence>
<dbReference type="InterPro" id="IPR000195">
    <property type="entry name" value="Rab-GAP-TBC_dom"/>
</dbReference>
<dbReference type="Pfam" id="PF00566">
    <property type="entry name" value="RabGAP-TBC"/>
    <property type="match status" value="1"/>
</dbReference>
<evidence type="ECO:0000313" key="2">
    <source>
        <dbReference type="EMBL" id="OHT14096.1"/>
    </source>
</evidence>
<feature type="domain" description="Rab-GAP TBC" evidence="1">
    <location>
        <begin position="63"/>
        <end position="249"/>
    </location>
</feature>
<dbReference type="OrthoDB" id="294251at2759"/>
<dbReference type="GO" id="GO:0005096">
    <property type="term" value="F:GTPase activator activity"/>
    <property type="evidence" value="ECO:0007669"/>
    <property type="project" value="TreeGrafter"/>
</dbReference>
<dbReference type="GO" id="GO:0031267">
    <property type="term" value="F:small GTPase binding"/>
    <property type="evidence" value="ECO:0007669"/>
    <property type="project" value="TreeGrafter"/>
</dbReference>
<dbReference type="VEuPathDB" id="TrichDB:TRFO_03097"/>
<dbReference type="AlphaFoldDB" id="A0A1J4KT86"/>
<dbReference type="Proteomes" id="UP000179807">
    <property type="component" value="Unassembled WGS sequence"/>
</dbReference>
<evidence type="ECO:0000313" key="3">
    <source>
        <dbReference type="Proteomes" id="UP000179807"/>
    </source>
</evidence>
<organism evidence="2 3">
    <name type="scientific">Tritrichomonas foetus</name>
    <dbReference type="NCBI Taxonomy" id="1144522"/>
    <lineage>
        <taxon>Eukaryota</taxon>
        <taxon>Metamonada</taxon>
        <taxon>Parabasalia</taxon>
        <taxon>Tritrichomonadida</taxon>
        <taxon>Tritrichomonadidae</taxon>
        <taxon>Tritrichomonas</taxon>
    </lineage>
</organism>
<evidence type="ECO:0000259" key="1">
    <source>
        <dbReference type="PROSITE" id="PS50086"/>
    </source>
</evidence>
<accession>A0A1J4KT86</accession>
<comment type="caution">
    <text evidence="2">The sequence shown here is derived from an EMBL/GenBank/DDBJ whole genome shotgun (WGS) entry which is preliminary data.</text>
</comment>
<gene>
    <name evidence="2" type="ORF">TRFO_03097</name>
</gene>
<dbReference type="Gene3D" id="1.10.472.80">
    <property type="entry name" value="Ypt/Rab-GAP domain of gyp1p, domain 3"/>
    <property type="match status" value="1"/>
</dbReference>
<reference evidence="2" key="1">
    <citation type="submission" date="2016-10" db="EMBL/GenBank/DDBJ databases">
        <authorList>
            <person name="Benchimol M."/>
            <person name="Almeida L.G."/>
            <person name="Vasconcelos A.T."/>
            <person name="Perreira-Neves A."/>
            <person name="Rosa I.A."/>
            <person name="Tasca T."/>
            <person name="Bogo M.R."/>
            <person name="de Souza W."/>
        </authorList>
    </citation>
    <scope>NUCLEOTIDE SEQUENCE [LARGE SCALE GENOMIC DNA]</scope>
    <source>
        <strain evidence="2">K</strain>
    </source>
</reference>
<name>A0A1J4KT86_9EUKA</name>
<dbReference type="PROSITE" id="PS50086">
    <property type="entry name" value="TBC_RABGAP"/>
    <property type="match status" value="1"/>
</dbReference>
<dbReference type="SMART" id="SM00164">
    <property type="entry name" value="TBC"/>
    <property type="match status" value="1"/>
</dbReference>
<dbReference type="EMBL" id="MLAK01000421">
    <property type="protein sequence ID" value="OHT14096.1"/>
    <property type="molecule type" value="Genomic_DNA"/>
</dbReference>
<dbReference type="SUPFAM" id="SSF47923">
    <property type="entry name" value="Ypt/Rab-GAP domain of gyp1p"/>
    <property type="match status" value="2"/>
</dbReference>
<dbReference type="InterPro" id="IPR035969">
    <property type="entry name" value="Rab-GAP_TBC_sf"/>
</dbReference>
<dbReference type="InterPro" id="IPR050302">
    <property type="entry name" value="Rab_GAP_TBC_domain"/>
</dbReference>
<keyword evidence="3" id="KW-1185">Reference proteome</keyword>
<dbReference type="PANTHER" id="PTHR47219:SF20">
    <property type="entry name" value="TBC1 DOMAIN FAMILY MEMBER 2B"/>
    <property type="match status" value="1"/>
</dbReference>
<dbReference type="GeneID" id="94825798"/>
<proteinExistence type="predicted"/>